<protein>
    <submittedName>
        <fullName evidence="2">Uncharacterized protein</fullName>
    </submittedName>
</protein>
<reference evidence="2" key="2">
    <citation type="submission" date="2022-06" db="UniProtKB">
        <authorList>
            <consortium name="EnsemblMetazoa"/>
        </authorList>
    </citation>
    <scope>IDENTIFICATION</scope>
    <source>
        <strain evidence="2">PS312</strain>
    </source>
</reference>
<feature type="compositionally biased region" description="Basic and acidic residues" evidence="1">
    <location>
        <begin position="1"/>
        <end position="12"/>
    </location>
</feature>
<dbReference type="OrthoDB" id="10656077at2759"/>
<feature type="region of interest" description="Disordered" evidence="1">
    <location>
        <begin position="258"/>
        <end position="286"/>
    </location>
</feature>
<gene>
    <name evidence="2" type="primary">WBGene00282982</name>
</gene>
<dbReference type="Proteomes" id="UP000005239">
    <property type="component" value="Unassembled WGS sequence"/>
</dbReference>
<keyword evidence="3" id="KW-1185">Reference proteome</keyword>
<feature type="region of interest" description="Disordered" evidence="1">
    <location>
        <begin position="1"/>
        <end position="43"/>
    </location>
</feature>
<evidence type="ECO:0000313" key="2">
    <source>
        <dbReference type="EnsemblMetazoa" id="PPA44613.1"/>
    </source>
</evidence>
<reference evidence="3" key="1">
    <citation type="journal article" date="2008" name="Nat. Genet.">
        <title>The Pristionchus pacificus genome provides a unique perspective on nematode lifestyle and parasitism.</title>
        <authorList>
            <person name="Dieterich C."/>
            <person name="Clifton S.W."/>
            <person name="Schuster L.N."/>
            <person name="Chinwalla A."/>
            <person name="Delehaunty K."/>
            <person name="Dinkelacker I."/>
            <person name="Fulton L."/>
            <person name="Fulton R."/>
            <person name="Godfrey J."/>
            <person name="Minx P."/>
            <person name="Mitreva M."/>
            <person name="Roeseler W."/>
            <person name="Tian H."/>
            <person name="Witte H."/>
            <person name="Yang S.P."/>
            <person name="Wilson R.K."/>
            <person name="Sommer R.J."/>
        </authorList>
    </citation>
    <scope>NUCLEOTIDE SEQUENCE [LARGE SCALE GENOMIC DNA]</scope>
    <source>
        <strain evidence="3">PS312</strain>
    </source>
</reference>
<accession>A0A2A6BAX9</accession>
<organism evidence="2 3">
    <name type="scientific">Pristionchus pacificus</name>
    <name type="common">Parasitic nematode worm</name>
    <dbReference type="NCBI Taxonomy" id="54126"/>
    <lineage>
        <taxon>Eukaryota</taxon>
        <taxon>Metazoa</taxon>
        <taxon>Ecdysozoa</taxon>
        <taxon>Nematoda</taxon>
        <taxon>Chromadorea</taxon>
        <taxon>Rhabditida</taxon>
        <taxon>Rhabditina</taxon>
        <taxon>Diplogasteromorpha</taxon>
        <taxon>Diplogasteroidea</taxon>
        <taxon>Neodiplogasteridae</taxon>
        <taxon>Pristionchus</taxon>
    </lineage>
</organism>
<name>A0A2A6BAX9_PRIPA</name>
<evidence type="ECO:0000256" key="1">
    <source>
        <dbReference type="SAM" id="MobiDB-lite"/>
    </source>
</evidence>
<sequence>MLRDKNRVREALNDGTGNRVYSRNRKETRKLEQNREKKRRTLPTKIPDVMIKDRHLNLARHSSTVHPRRHVHRVAPDVVVRLLGADHTGHHGTDKEGGWDDTNKRKESLLDDTEEAGNEFHRVMQPQTLDTLVVSVQFNVELGEFGDDEVISTDQLAPPALHHGQNQRDEEEDGKVHAEIVNQGGLSELMKNPRVFENAHSQNIFNCDAMAIADVFLARLKSYFEPVIELWVAREPEQADRYGRHQGHDHHLEANPTLDIANSERKTHTAMNRRRTASKKSWNWID</sequence>
<accession>A0A8R1YZV8</accession>
<dbReference type="EnsemblMetazoa" id="PPA44613.1">
    <property type="protein sequence ID" value="PPA44613.1"/>
    <property type="gene ID" value="WBGene00282982"/>
</dbReference>
<proteinExistence type="predicted"/>
<evidence type="ECO:0000313" key="3">
    <source>
        <dbReference type="Proteomes" id="UP000005239"/>
    </source>
</evidence>
<dbReference type="AlphaFoldDB" id="A0A2A6BAX9"/>